<gene>
    <name evidence="1" type="ORF">CFT12S02225_05830</name>
</gene>
<sequence length="81" mass="9317">MHLALDRRKINKNLAMQISKTQSSSTNITLKTNALCEGAFNAPFELSNTFTSFINNTFFIAIFFKFIKLQYEFLNDLLTNT</sequence>
<organism evidence="1 2">
    <name type="scientific">Campylobacter fetus subsp. testudinum</name>
    <dbReference type="NCBI Taxonomy" id="1507806"/>
    <lineage>
        <taxon>Bacteria</taxon>
        <taxon>Pseudomonadati</taxon>
        <taxon>Campylobacterota</taxon>
        <taxon>Epsilonproteobacteria</taxon>
        <taxon>Campylobacterales</taxon>
        <taxon>Campylobacteraceae</taxon>
        <taxon>Campylobacter</taxon>
    </lineage>
</organism>
<dbReference type="EMBL" id="LFLK01000005">
    <property type="protein sequence ID" value="OCR90556.1"/>
    <property type="molecule type" value="Genomic_DNA"/>
</dbReference>
<reference evidence="1 2" key="1">
    <citation type="journal article" date="2016" name="Genome Biol. Evol.">
        <title>Comparative Genomics of Campylobacter fetus from Reptiles and Mammals Reveals Divergent Evolution in Host-Associated Lineages.</title>
        <authorList>
            <person name="Gilbert M.J."/>
            <person name="Miller W.G."/>
            <person name="Yee E."/>
            <person name="Zomer A.L."/>
            <person name="van der Graaf-van Bloois L."/>
            <person name="Fitzgerald C."/>
            <person name="Forbes K.J."/>
            <person name="Meric G."/>
            <person name="Sheppard S.K."/>
            <person name="Wagenaar J.A."/>
            <person name="Duim B."/>
        </authorList>
    </citation>
    <scope>NUCLEOTIDE SEQUENCE [LARGE SCALE GENOMIC DNA]</scope>
    <source>
        <strain evidence="1 2">12S02225-3</strain>
    </source>
</reference>
<accession>A0AAX0HB22</accession>
<protein>
    <submittedName>
        <fullName evidence="1">Uncharacterized protein</fullName>
    </submittedName>
</protein>
<dbReference type="Proteomes" id="UP000093100">
    <property type="component" value="Unassembled WGS sequence"/>
</dbReference>
<proteinExistence type="predicted"/>
<comment type="caution">
    <text evidence="1">The sequence shown here is derived from an EMBL/GenBank/DDBJ whole genome shotgun (WGS) entry which is preliminary data.</text>
</comment>
<evidence type="ECO:0000313" key="1">
    <source>
        <dbReference type="EMBL" id="OCR90556.1"/>
    </source>
</evidence>
<name>A0AAX0HB22_CAMFE</name>
<evidence type="ECO:0000313" key="2">
    <source>
        <dbReference type="Proteomes" id="UP000093100"/>
    </source>
</evidence>
<dbReference type="AlphaFoldDB" id="A0AAX0HB22"/>